<dbReference type="EMBL" id="CAJOBI010030004">
    <property type="protein sequence ID" value="CAF4267513.1"/>
    <property type="molecule type" value="Genomic_DNA"/>
</dbReference>
<proteinExistence type="predicted"/>
<dbReference type="AlphaFoldDB" id="A0A8S2T8I3"/>
<comment type="caution">
    <text evidence="1">The sequence shown here is derived from an EMBL/GenBank/DDBJ whole genome shotgun (WGS) entry which is preliminary data.</text>
</comment>
<evidence type="ECO:0000313" key="2">
    <source>
        <dbReference type="Proteomes" id="UP000676336"/>
    </source>
</evidence>
<evidence type="ECO:0000313" key="1">
    <source>
        <dbReference type="EMBL" id="CAF4267513.1"/>
    </source>
</evidence>
<sequence length="73" mass="8476">MQEYHRDKIETKTEIGGNDCAMSLSWSSDVHSDIEDIPKLKTNTNNEYILKFRGQCPLNRHGIYGLTNKHNLR</sequence>
<protein>
    <submittedName>
        <fullName evidence="1">Uncharacterized protein</fullName>
    </submittedName>
</protein>
<name>A0A8S2T8I3_9BILA</name>
<reference evidence="1" key="1">
    <citation type="submission" date="2021-02" db="EMBL/GenBank/DDBJ databases">
        <authorList>
            <person name="Nowell W R."/>
        </authorList>
    </citation>
    <scope>NUCLEOTIDE SEQUENCE</scope>
</reference>
<gene>
    <name evidence="1" type="ORF">SMN809_LOCUS24688</name>
</gene>
<accession>A0A8S2T8I3</accession>
<dbReference type="Proteomes" id="UP000676336">
    <property type="component" value="Unassembled WGS sequence"/>
</dbReference>
<organism evidence="1 2">
    <name type="scientific">Rotaria magnacalcarata</name>
    <dbReference type="NCBI Taxonomy" id="392030"/>
    <lineage>
        <taxon>Eukaryota</taxon>
        <taxon>Metazoa</taxon>
        <taxon>Spiralia</taxon>
        <taxon>Gnathifera</taxon>
        <taxon>Rotifera</taxon>
        <taxon>Eurotatoria</taxon>
        <taxon>Bdelloidea</taxon>
        <taxon>Philodinida</taxon>
        <taxon>Philodinidae</taxon>
        <taxon>Rotaria</taxon>
    </lineage>
</organism>
<feature type="non-terminal residue" evidence="1">
    <location>
        <position position="1"/>
    </location>
</feature>